<keyword evidence="3" id="KW-1185">Reference proteome</keyword>
<organism evidence="2 3">
    <name type="scientific">Ezakiella coagulans</name>
    <dbReference type="NCBI Taxonomy" id="46507"/>
    <lineage>
        <taxon>Bacteria</taxon>
        <taxon>Bacillati</taxon>
        <taxon>Bacillota</taxon>
        <taxon>Tissierellia</taxon>
        <taxon>Ezakiella</taxon>
    </lineage>
</organism>
<reference evidence="2 3" key="1">
    <citation type="submission" date="2018-04" db="EMBL/GenBank/DDBJ databases">
        <title>Genomic Encyclopedia of Type Strains, Phase IV (KMG-IV): sequencing the most valuable type-strain genomes for metagenomic binning, comparative biology and taxonomic classification.</title>
        <authorList>
            <person name="Goeker M."/>
        </authorList>
    </citation>
    <scope>NUCLEOTIDE SEQUENCE [LARGE SCALE GENOMIC DNA]</scope>
    <source>
        <strain evidence="2 3">DSM 20705</strain>
    </source>
</reference>
<evidence type="ECO:0000313" key="3">
    <source>
        <dbReference type="Proteomes" id="UP000245793"/>
    </source>
</evidence>
<protein>
    <submittedName>
        <fullName evidence="2">Uncharacterized protein DUF4330</fullName>
    </submittedName>
</protein>
<dbReference type="RefSeq" id="WP_116480539.1">
    <property type="nucleotide sequence ID" value="NZ_JBKYKF010000024.1"/>
</dbReference>
<keyword evidence="1" id="KW-0812">Transmembrane</keyword>
<gene>
    <name evidence="2" type="ORF">C7381_1128</name>
</gene>
<keyword evidence="1" id="KW-0472">Membrane</keyword>
<keyword evidence="1" id="KW-1133">Transmembrane helix</keyword>
<feature type="transmembrane region" description="Helical" evidence="1">
    <location>
        <begin position="12"/>
        <end position="33"/>
    </location>
</feature>
<dbReference type="Proteomes" id="UP000245793">
    <property type="component" value="Unassembled WGS sequence"/>
</dbReference>
<name>A0A2U1DMS6_9FIRM</name>
<dbReference type="Pfam" id="PF14221">
    <property type="entry name" value="DUF4330"/>
    <property type="match status" value="1"/>
</dbReference>
<dbReference type="AlphaFoldDB" id="A0A2U1DMS6"/>
<evidence type="ECO:0000256" key="1">
    <source>
        <dbReference type="SAM" id="Phobius"/>
    </source>
</evidence>
<evidence type="ECO:0000313" key="2">
    <source>
        <dbReference type="EMBL" id="PVY88983.1"/>
    </source>
</evidence>
<comment type="caution">
    <text evidence="2">The sequence shown here is derived from an EMBL/GenBank/DDBJ whole genome shotgun (WGS) entry which is preliminary data.</text>
</comment>
<proteinExistence type="predicted"/>
<dbReference type="EMBL" id="QEKV01000012">
    <property type="protein sequence ID" value="PVY88983.1"/>
    <property type="molecule type" value="Genomic_DNA"/>
</dbReference>
<sequence length="162" mass="18568">MKVIDKEGKLFGLINILDLIIVLVLIFAVVFGAKRYFTKPDASQMMHDAKLTFEVGDVRDLTVQMLHKGDMLYWADRTRPIGKIVDIESTPTEKPLEIDGEWVNKVVPGKYDVKFTIEATLKDDGDAYWATGEQVRVGIKYIVKTKYMNMEAYLVKLDVYEK</sequence>
<dbReference type="InterPro" id="IPR025480">
    <property type="entry name" value="DUF4330"/>
</dbReference>
<accession>A0A2U1DMS6</accession>